<dbReference type="SUPFAM" id="SSF161070">
    <property type="entry name" value="SNF-like"/>
    <property type="match status" value="1"/>
</dbReference>
<protein>
    <submittedName>
        <fullName evidence="7">(spotted green pufferfish) hypothetical protein</fullName>
    </submittedName>
</protein>
<accession>Q4RDL8</accession>
<feature type="non-terminal residue" evidence="7">
    <location>
        <position position="1"/>
    </location>
</feature>
<keyword evidence="5 6" id="KW-0472">Membrane</keyword>
<dbReference type="AlphaFoldDB" id="Q4RDL8"/>
<dbReference type="EMBL" id="CAAE01016202">
    <property type="protein sequence ID" value="CAG13514.1"/>
    <property type="molecule type" value="Genomic_DNA"/>
</dbReference>
<dbReference type="KEGG" id="tng:GSTEN00037744G001"/>
<evidence type="ECO:0000256" key="2">
    <source>
        <dbReference type="ARBA" id="ARBA00022448"/>
    </source>
</evidence>
<reference evidence="7" key="2">
    <citation type="submission" date="2004-02" db="EMBL/GenBank/DDBJ databases">
        <authorList>
            <consortium name="Genoscope"/>
            <consortium name="Whitehead Institute Centre for Genome Research"/>
        </authorList>
    </citation>
    <scope>NUCLEOTIDE SEQUENCE</scope>
</reference>
<sequence>TNVTMNQTRMRSSSSAATEFWQRRMLSMSGGIEELGSVRWELALCLLACWVFCYFSIWKGVRSSGKVAYFTAMFPYVMLLILLIRGLTLPGAFDGIYFYLYPSLEAL</sequence>
<evidence type="ECO:0000256" key="4">
    <source>
        <dbReference type="ARBA" id="ARBA00022989"/>
    </source>
</evidence>
<evidence type="ECO:0000256" key="5">
    <source>
        <dbReference type="ARBA" id="ARBA00023136"/>
    </source>
</evidence>
<dbReference type="GO" id="GO:0005886">
    <property type="term" value="C:plasma membrane"/>
    <property type="evidence" value="ECO:0007669"/>
    <property type="project" value="TreeGrafter"/>
</dbReference>
<keyword evidence="3 6" id="KW-0812">Transmembrane</keyword>
<evidence type="ECO:0000256" key="1">
    <source>
        <dbReference type="ARBA" id="ARBA00004141"/>
    </source>
</evidence>
<keyword evidence="2" id="KW-0813">Transport</keyword>
<dbReference type="OrthoDB" id="6581954at2759"/>
<feature type="transmembrane region" description="Helical" evidence="6">
    <location>
        <begin position="38"/>
        <end position="55"/>
    </location>
</feature>
<feature type="transmembrane region" description="Helical" evidence="6">
    <location>
        <begin position="67"/>
        <end position="87"/>
    </location>
</feature>
<comment type="caution">
    <text evidence="7">The sequence shown here is derived from an EMBL/GenBank/DDBJ whole genome shotgun (WGS) entry which is preliminary data.</text>
</comment>
<dbReference type="GO" id="GO:0005332">
    <property type="term" value="F:gamma-aminobutyric acid:sodium:chloride symporter activity"/>
    <property type="evidence" value="ECO:0007669"/>
    <property type="project" value="TreeGrafter"/>
</dbReference>
<keyword evidence="4 6" id="KW-1133">Transmembrane helix</keyword>
<proteinExistence type="predicted"/>
<dbReference type="InterPro" id="IPR037272">
    <property type="entry name" value="SNS_sf"/>
</dbReference>
<dbReference type="Pfam" id="PF00209">
    <property type="entry name" value="SNF"/>
    <property type="match status" value="1"/>
</dbReference>
<dbReference type="PANTHER" id="PTHR11616">
    <property type="entry name" value="SODIUM/CHLORIDE DEPENDENT TRANSPORTER"/>
    <property type="match status" value="1"/>
</dbReference>
<evidence type="ECO:0000256" key="3">
    <source>
        <dbReference type="ARBA" id="ARBA00022692"/>
    </source>
</evidence>
<dbReference type="PANTHER" id="PTHR11616:SF237">
    <property type="entry name" value="TRANSPORTER"/>
    <property type="match status" value="1"/>
</dbReference>
<gene>
    <name evidence="7" type="ORF">GSTENG00037744001</name>
</gene>
<name>Q4RDL8_TETNG</name>
<reference evidence="7" key="1">
    <citation type="journal article" date="2004" name="Nature">
        <title>Genome duplication in the teleost fish Tetraodon nigroviridis reveals the early vertebrate proto-karyotype.</title>
        <authorList>
            <person name="Jaillon O."/>
            <person name="Aury J.-M."/>
            <person name="Brunet F."/>
            <person name="Petit J.-L."/>
            <person name="Stange-Thomann N."/>
            <person name="Mauceli E."/>
            <person name="Bouneau L."/>
            <person name="Fischer C."/>
            <person name="Ozouf-Costaz C."/>
            <person name="Bernot A."/>
            <person name="Nicaud S."/>
            <person name="Jaffe D."/>
            <person name="Fisher S."/>
            <person name="Lutfalla G."/>
            <person name="Dossat C."/>
            <person name="Segurens B."/>
            <person name="Dasilva C."/>
            <person name="Salanoubat M."/>
            <person name="Levy M."/>
            <person name="Boudet N."/>
            <person name="Castellano S."/>
            <person name="Anthouard V."/>
            <person name="Jubin C."/>
            <person name="Castelli V."/>
            <person name="Katinka M."/>
            <person name="Vacherie B."/>
            <person name="Biemont C."/>
            <person name="Skalli Z."/>
            <person name="Cattolico L."/>
            <person name="Poulain J."/>
            <person name="De Berardinis V."/>
            <person name="Cruaud C."/>
            <person name="Duprat S."/>
            <person name="Brottier P."/>
            <person name="Coutanceau J.-P."/>
            <person name="Gouzy J."/>
            <person name="Parra G."/>
            <person name="Lardier G."/>
            <person name="Chapple C."/>
            <person name="McKernan K.J."/>
            <person name="McEwan P."/>
            <person name="Bosak S."/>
            <person name="Kellis M."/>
            <person name="Volff J.-N."/>
            <person name="Guigo R."/>
            <person name="Zody M.C."/>
            <person name="Mesirov J."/>
            <person name="Lindblad-Toh K."/>
            <person name="Birren B."/>
            <person name="Nusbaum C."/>
            <person name="Kahn D."/>
            <person name="Robinson-Rechavi M."/>
            <person name="Laudet V."/>
            <person name="Schachter V."/>
            <person name="Quetier F."/>
            <person name="Saurin W."/>
            <person name="Scarpelli C."/>
            <person name="Wincker P."/>
            <person name="Lander E.S."/>
            <person name="Weissenbach J."/>
            <person name="Roest Crollius H."/>
        </authorList>
    </citation>
    <scope>NUCLEOTIDE SEQUENCE [LARGE SCALE GENOMIC DNA]</scope>
</reference>
<comment type="subcellular location">
    <subcellularLocation>
        <location evidence="1">Membrane</location>
        <topology evidence="1">Multi-pass membrane protein</topology>
    </subcellularLocation>
</comment>
<evidence type="ECO:0000256" key="6">
    <source>
        <dbReference type="SAM" id="Phobius"/>
    </source>
</evidence>
<dbReference type="GO" id="GO:0042995">
    <property type="term" value="C:cell projection"/>
    <property type="evidence" value="ECO:0007669"/>
    <property type="project" value="TreeGrafter"/>
</dbReference>
<dbReference type="PROSITE" id="PS50267">
    <property type="entry name" value="NA_NEUROTRAN_SYMP_3"/>
    <property type="match status" value="1"/>
</dbReference>
<dbReference type="InterPro" id="IPR000175">
    <property type="entry name" value="Na/ntran_symport"/>
</dbReference>
<evidence type="ECO:0000313" key="7">
    <source>
        <dbReference type="EMBL" id="CAG13514.1"/>
    </source>
</evidence>
<feature type="non-terminal residue" evidence="7">
    <location>
        <position position="107"/>
    </location>
</feature>
<organism evidence="7">
    <name type="scientific">Tetraodon nigroviridis</name>
    <name type="common">Spotted green pufferfish</name>
    <name type="synonym">Chelonodon nigroviridis</name>
    <dbReference type="NCBI Taxonomy" id="99883"/>
    <lineage>
        <taxon>Eukaryota</taxon>
        <taxon>Metazoa</taxon>
        <taxon>Chordata</taxon>
        <taxon>Craniata</taxon>
        <taxon>Vertebrata</taxon>
        <taxon>Euteleostomi</taxon>
        <taxon>Actinopterygii</taxon>
        <taxon>Neopterygii</taxon>
        <taxon>Teleostei</taxon>
        <taxon>Neoteleostei</taxon>
        <taxon>Acanthomorphata</taxon>
        <taxon>Eupercaria</taxon>
        <taxon>Tetraodontiformes</taxon>
        <taxon>Tetradontoidea</taxon>
        <taxon>Tetraodontidae</taxon>
        <taxon>Tetraodon</taxon>
    </lineage>
</organism>